<name>A0ABD7CFE4_CLOBO</name>
<proteinExistence type="predicted"/>
<evidence type="ECO:0000313" key="3">
    <source>
        <dbReference type="Proteomes" id="UP000663464"/>
    </source>
</evidence>
<dbReference type="EMBL" id="CP069280">
    <property type="protein sequence ID" value="QRI51827.1"/>
    <property type="molecule type" value="Genomic_DNA"/>
</dbReference>
<evidence type="ECO:0000313" key="2">
    <source>
        <dbReference type="EMBL" id="QRI51827.1"/>
    </source>
</evidence>
<reference evidence="2 3" key="1">
    <citation type="journal article" date="2014" name="J. Infect. Dis.">
        <title>Molecular characterization of a novel botulinum neurotoxin type H gene.</title>
        <authorList>
            <person name="Dover N."/>
            <person name="Barash J.R."/>
            <person name="Hill K.K."/>
            <person name="Xie G."/>
            <person name="Arnon S.S."/>
        </authorList>
    </citation>
    <scope>NUCLEOTIDE SEQUENCE [LARGE SCALE GENOMIC DNA]</scope>
    <source>
        <strain evidence="2 3">IBCA10-7060</strain>
    </source>
</reference>
<accession>A0ABD7CFE4</accession>
<gene>
    <name evidence="2" type="ORF">JQS73_10110</name>
</gene>
<dbReference type="RefSeq" id="WP_080292127.1">
    <property type="nucleotide sequence ID" value="NZ_CP069280.1"/>
</dbReference>
<evidence type="ECO:0000259" key="1">
    <source>
        <dbReference type="Pfam" id="PF08031"/>
    </source>
</evidence>
<dbReference type="Pfam" id="PF08031">
    <property type="entry name" value="BBE"/>
    <property type="match status" value="1"/>
</dbReference>
<dbReference type="InterPro" id="IPR012951">
    <property type="entry name" value="BBE"/>
</dbReference>
<protein>
    <submittedName>
        <fullName evidence="2">BBE domain-containing protein</fullName>
    </submittedName>
</protein>
<sequence>MEDFRKAILPFTRDDYVNGPDLCIEDWPRAYYDRNFNLLTQVKTKYDSENVFRFPQSIPPASEYD</sequence>
<dbReference type="AlphaFoldDB" id="A0ABD7CFE4"/>
<dbReference type="Gene3D" id="3.40.462.20">
    <property type="match status" value="1"/>
</dbReference>
<organism evidence="2 3">
    <name type="scientific">Clostridium botulinum</name>
    <dbReference type="NCBI Taxonomy" id="1491"/>
    <lineage>
        <taxon>Bacteria</taxon>
        <taxon>Bacillati</taxon>
        <taxon>Bacillota</taxon>
        <taxon>Clostridia</taxon>
        <taxon>Eubacteriales</taxon>
        <taxon>Clostridiaceae</taxon>
        <taxon>Clostridium</taxon>
    </lineage>
</organism>
<dbReference type="InterPro" id="IPR016169">
    <property type="entry name" value="FAD-bd_PCMH_sub2"/>
</dbReference>
<feature type="domain" description="Berberine/berberine-like" evidence="1">
    <location>
        <begin position="15"/>
        <end position="59"/>
    </location>
</feature>
<dbReference type="Proteomes" id="UP000663464">
    <property type="component" value="Chromosome"/>
</dbReference>
<dbReference type="Gene3D" id="3.30.465.10">
    <property type="match status" value="1"/>
</dbReference>